<reference evidence="2 3" key="1">
    <citation type="submission" date="2019-11" db="EMBL/GenBank/DDBJ databases">
        <title>Isolation of a new High Light Tolerant Cyanobacteria.</title>
        <authorList>
            <person name="Dobson Z."/>
            <person name="Vaughn N."/>
            <person name="Vaughn M."/>
            <person name="Fromme P."/>
            <person name="Mazor Y."/>
        </authorList>
    </citation>
    <scope>NUCLEOTIDE SEQUENCE [LARGE SCALE GENOMIC DNA]</scope>
    <source>
        <strain evidence="2 3">0216</strain>
    </source>
</reference>
<keyword evidence="1" id="KW-0472">Membrane</keyword>
<dbReference type="InterPro" id="IPR049931">
    <property type="entry name" value="PIN_VapC-like"/>
</dbReference>
<gene>
    <name evidence="2" type="ORF">GGC33_04315</name>
</gene>
<dbReference type="CDD" id="cd18710">
    <property type="entry name" value="PIN_VapC-like"/>
    <property type="match status" value="1"/>
</dbReference>
<evidence type="ECO:0000313" key="3">
    <source>
        <dbReference type="Proteomes" id="UP000437131"/>
    </source>
</evidence>
<name>A0A844GNG6_9CHRO</name>
<accession>A0A844GNG6</accession>
<evidence type="ECO:0000256" key="1">
    <source>
        <dbReference type="SAM" id="Phobius"/>
    </source>
</evidence>
<organism evidence="2 3">
    <name type="scientific">Cyanobacterium aponinum 0216</name>
    <dbReference type="NCBI Taxonomy" id="2676140"/>
    <lineage>
        <taxon>Bacteria</taxon>
        <taxon>Bacillati</taxon>
        <taxon>Cyanobacteriota</taxon>
        <taxon>Cyanophyceae</taxon>
        <taxon>Oscillatoriophycideae</taxon>
        <taxon>Chroococcales</taxon>
        <taxon>Geminocystaceae</taxon>
        <taxon>Cyanobacterium</taxon>
    </lineage>
</organism>
<dbReference type="EMBL" id="WMIA01000003">
    <property type="protein sequence ID" value="MTF38144.1"/>
    <property type="molecule type" value="Genomic_DNA"/>
</dbReference>
<dbReference type="AlphaFoldDB" id="A0A844GNG6"/>
<keyword evidence="1" id="KW-0812">Transmembrane</keyword>
<dbReference type="RefSeq" id="WP_099434885.1">
    <property type="nucleotide sequence ID" value="NZ_WMIA01000003.1"/>
</dbReference>
<keyword evidence="1" id="KW-1133">Transmembrane helix</keyword>
<protein>
    <recommendedName>
        <fullName evidence="4">PIN domain-containing protein</fullName>
    </recommendedName>
</protein>
<comment type="caution">
    <text evidence="2">The sequence shown here is derived from an EMBL/GenBank/DDBJ whole genome shotgun (WGS) entry which is preliminary data.</text>
</comment>
<evidence type="ECO:0008006" key="4">
    <source>
        <dbReference type="Google" id="ProtNLM"/>
    </source>
</evidence>
<sequence>MILVFELTTILSGCTRDWTKFSDKGECYLPEVVLQELNFLTQRAITPKDEKIAREFSRFFPDSGWQITSTMSSHPALTAKDGESISKKARLSIAIAESVYDLALRHSEQIVIFVTNDGNLKRELNQIGQTNLAIISSSQLKQWIRADETPQAVQDVMENLSFQENNQVSSHNSLKTSKLKRISSSLGKTNNAKNLNSRKVQSQRNLQRNTGDNIFGIIKSGFLTVATLITTIGVAWYFIAPQSFWKTWEGIGLPPLEIKNK</sequence>
<proteinExistence type="predicted"/>
<feature type="transmembrane region" description="Helical" evidence="1">
    <location>
        <begin position="214"/>
        <end position="239"/>
    </location>
</feature>
<dbReference type="Proteomes" id="UP000437131">
    <property type="component" value="Unassembled WGS sequence"/>
</dbReference>
<evidence type="ECO:0000313" key="2">
    <source>
        <dbReference type="EMBL" id="MTF38144.1"/>
    </source>
</evidence>